<feature type="transmembrane region" description="Helical" evidence="10">
    <location>
        <begin position="454"/>
        <end position="474"/>
    </location>
</feature>
<feature type="compositionally biased region" description="Basic residues" evidence="9">
    <location>
        <begin position="34"/>
        <end position="47"/>
    </location>
</feature>
<dbReference type="GO" id="GO:0035673">
    <property type="term" value="F:oligopeptide transmembrane transporter activity"/>
    <property type="evidence" value="ECO:0007669"/>
    <property type="project" value="InterPro"/>
</dbReference>
<feature type="transmembrane region" description="Helical" evidence="10">
    <location>
        <begin position="976"/>
        <end position="992"/>
    </location>
</feature>
<feature type="region of interest" description="Disordered" evidence="9">
    <location>
        <begin position="1"/>
        <end position="87"/>
    </location>
</feature>
<evidence type="ECO:0000256" key="5">
    <source>
        <dbReference type="ARBA" id="ARBA00022856"/>
    </source>
</evidence>
<evidence type="ECO:0000256" key="10">
    <source>
        <dbReference type="SAM" id="Phobius"/>
    </source>
</evidence>
<feature type="transmembrane region" description="Helical" evidence="10">
    <location>
        <begin position="926"/>
        <end position="947"/>
    </location>
</feature>
<dbReference type="AlphaFoldDB" id="A0A427YNU4"/>
<comment type="similarity">
    <text evidence="2">Belongs to the oligopeptide OPT transporter family.</text>
</comment>
<evidence type="ECO:0000313" key="11">
    <source>
        <dbReference type="EMBL" id="RSH92736.1"/>
    </source>
</evidence>
<feature type="transmembrane region" description="Helical" evidence="10">
    <location>
        <begin position="486"/>
        <end position="507"/>
    </location>
</feature>
<feature type="transmembrane region" description="Helical" evidence="10">
    <location>
        <begin position="903"/>
        <end position="920"/>
    </location>
</feature>
<sequence>MTDYTSDTHSTPSLTTDASTFSRPTTGESSRPATGRRPRTGVRRPRPRTSDTRPDTAASGISADELPKQEFFPEGEEFDEDEEYEEEEAEEVQDVFAFARPVTAAPGAGGMTDSEYGTSAPNTGAPTTAGTNATGGTFGFMGGLRHQAPIMTPPGNMDVGGHLPDITYDPANPPPFAGKNNLNTSSFAFSVSSNGISRPPTNGASSTGRRPNTGRSLLERFYRRNIHTGSSAETGTSGVTGTTDASRTSFESGAGSESASYTGETIAGRPKQARRMRSTAPLISESGASDITSELSTNRGYSRGSYGMTELTGDQTVPEGKVTWGDGLGGIIKEGSEGDGSYPGLEYDLAEEDSPYAEVRASVSNIDDPDMPALTARSWFLGLFFCAIGAACNTFFNFRQPAPIISPIIIQIVSYPCGRILAWLLPIRTFHLPRWLGGAAWSLNPGPFNIKEHALICIMANVSVAPAYGLYVTVSSELWYGYNLGIGFEILLILATQLTGFAMAGLCRRFVIWPASMIWPGNLVVTTTLNACHAEEPAHSGSMSRFRFLMLVMAGAFAYYWLPGFLFTALSYFSWVCWIAPRNRVVNELFGVNTGLGMGLLTFDWAQVTWIGSPLYTPWWAAVNYGLGFLICFWIIVPIIYYCNVWQTGYLPINVSQLGDRFGDEYNVFNILTPESTLNLTAYAEYSPIYLSASFNMTFMVSFALATALLVHTILHHGPRIWHAILRIRTEADDIHLKLMRRYPEVPDWWFALLFVCVFIISVVTIEVYHTGLPVWAYLISVLLPAVYIIPSAFIYAMTGQQVSINIMAELIPGYILPGKPIPGMICKTFSVQGLNQGLTYLQDQKLGHYIKVPPRATLFSQLTATIFASFVQVGTKQLLFATVPDMCSTTQKHLLTCAKTKVFFTSSVVWGLVGPGRLFSKGGMYYPQVFCALAGALLPIPFWFWVRKYPRSIFRNVNFPVMFTGPLWIPPATGINYTSWMTVGFIFQFWIRRKHFAWWSKASHHYNYVLSAGLDVGTAISAIVIFLVIALPGVSVTWWGNTVYQRTVDWIGDGAAYLTAPPMALDRPHGRCKVRTGVLVEASGSYDASSRILGSLDNNLIGKSCRTLIFSFLIPADRSSLAMKNNSILSQQIRA</sequence>
<proteinExistence type="inferred from homology"/>
<keyword evidence="12" id="KW-1185">Reference proteome</keyword>
<accession>A0A427YNU4</accession>
<feature type="compositionally biased region" description="Acidic residues" evidence="9">
    <location>
        <begin position="73"/>
        <end position="87"/>
    </location>
</feature>
<evidence type="ECO:0000256" key="6">
    <source>
        <dbReference type="ARBA" id="ARBA00022927"/>
    </source>
</evidence>
<feature type="compositionally biased region" description="Polar residues" evidence="9">
    <location>
        <begin position="1"/>
        <end position="29"/>
    </location>
</feature>
<protein>
    <recommendedName>
        <fullName evidence="13">Oligopeptide transporter</fullName>
    </recommendedName>
</protein>
<keyword evidence="7 10" id="KW-1133">Transmembrane helix</keyword>
<dbReference type="PANTHER" id="PTHR22601">
    <property type="entry name" value="ISP4 LIKE PROTEIN"/>
    <property type="match status" value="1"/>
</dbReference>
<comment type="subcellular location">
    <subcellularLocation>
        <location evidence="1">Membrane</location>
        <topology evidence="1">Multi-pass membrane protein</topology>
    </subcellularLocation>
</comment>
<dbReference type="InterPro" id="IPR004648">
    <property type="entry name" value="Oligpept_transpt"/>
</dbReference>
<feature type="transmembrane region" description="Helical" evidence="10">
    <location>
        <begin position="1013"/>
        <end position="1040"/>
    </location>
</feature>
<name>A0A427YNU4_9TREE</name>
<evidence type="ECO:0000256" key="7">
    <source>
        <dbReference type="ARBA" id="ARBA00022989"/>
    </source>
</evidence>
<evidence type="ECO:0000313" key="12">
    <source>
        <dbReference type="Proteomes" id="UP000279259"/>
    </source>
</evidence>
<evidence type="ECO:0008006" key="13">
    <source>
        <dbReference type="Google" id="ProtNLM"/>
    </source>
</evidence>
<dbReference type="GO" id="GO:0015031">
    <property type="term" value="P:protein transport"/>
    <property type="evidence" value="ECO:0007669"/>
    <property type="project" value="UniProtKB-KW"/>
</dbReference>
<evidence type="ECO:0000256" key="4">
    <source>
        <dbReference type="ARBA" id="ARBA00022692"/>
    </source>
</evidence>
<dbReference type="Proteomes" id="UP000279259">
    <property type="component" value="Unassembled WGS sequence"/>
</dbReference>
<feature type="transmembrane region" description="Helical" evidence="10">
    <location>
        <begin position="749"/>
        <end position="769"/>
    </location>
</feature>
<feature type="transmembrane region" description="Helical" evidence="10">
    <location>
        <begin position="548"/>
        <end position="570"/>
    </location>
</feature>
<evidence type="ECO:0000256" key="8">
    <source>
        <dbReference type="ARBA" id="ARBA00023136"/>
    </source>
</evidence>
<evidence type="ECO:0000256" key="1">
    <source>
        <dbReference type="ARBA" id="ARBA00004141"/>
    </source>
</evidence>
<feature type="compositionally biased region" description="Polar residues" evidence="9">
    <location>
        <begin position="227"/>
        <end position="250"/>
    </location>
</feature>
<evidence type="ECO:0000256" key="3">
    <source>
        <dbReference type="ARBA" id="ARBA00022448"/>
    </source>
</evidence>
<feature type="transmembrane region" description="Helical" evidence="10">
    <location>
        <begin position="775"/>
        <end position="798"/>
    </location>
</feature>
<feature type="compositionally biased region" description="Low complexity" evidence="9">
    <location>
        <begin position="251"/>
        <end position="260"/>
    </location>
</feature>
<organism evidence="11 12">
    <name type="scientific">Saitozyma podzolica</name>
    <dbReference type="NCBI Taxonomy" id="1890683"/>
    <lineage>
        <taxon>Eukaryota</taxon>
        <taxon>Fungi</taxon>
        <taxon>Dikarya</taxon>
        <taxon>Basidiomycota</taxon>
        <taxon>Agaricomycotina</taxon>
        <taxon>Tremellomycetes</taxon>
        <taxon>Tremellales</taxon>
        <taxon>Trimorphomycetaceae</taxon>
        <taxon>Saitozyma</taxon>
    </lineage>
</organism>
<dbReference type="NCBIfam" id="TIGR00728">
    <property type="entry name" value="OPT_sfam"/>
    <property type="match status" value="1"/>
</dbReference>
<evidence type="ECO:0000256" key="9">
    <source>
        <dbReference type="SAM" id="MobiDB-lite"/>
    </source>
</evidence>
<reference evidence="11 12" key="1">
    <citation type="submission" date="2018-11" db="EMBL/GenBank/DDBJ databases">
        <title>Genome sequence of Saitozyma podzolica DSM 27192.</title>
        <authorList>
            <person name="Aliyu H."/>
            <person name="Gorte O."/>
            <person name="Ochsenreither K."/>
        </authorList>
    </citation>
    <scope>NUCLEOTIDE SEQUENCE [LARGE SCALE GENOMIC DNA]</scope>
    <source>
        <strain evidence="11 12">DSM 27192</strain>
    </source>
</reference>
<dbReference type="GO" id="GO:0016020">
    <property type="term" value="C:membrane"/>
    <property type="evidence" value="ECO:0007669"/>
    <property type="project" value="UniProtKB-SubCell"/>
</dbReference>
<keyword evidence="8 10" id="KW-0472">Membrane</keyword>
<feature type="transmembrane region" description="Helical" evidence="10">
    <location>
        <begin position="404"/>
        <end position="425"/>
    </location>
</feature>
<comment type="caution">
    <text evidence="11">The sequence shown here is derived from an EMBL/GenBank/DDBJ whole genome shotgun (WGS) entry which is preliminary data.</text>
</comment>
<feature type="transmembrane region" description="Helical" evidence="10">
    <location>
        <begin position="379"/>
        <end position="398"/>
    </location>
</feature>
<feature type="region of interest" description="Disordered" evidence="9">
    <location>
        <begin position="191"/>
        <end position="321"/>
    </location>
</feature>
<feature type="transmembrane region" description="Helical" evidence="10">
    <location>
        <begin position="622"/>
        <end position="642"/>
    </location>
</feature>
<keyword evidence="5" id="KW-0571">Peptide transport</keyword>
<feature type="compositionally biased region" description="Polar residues" evidence="9">
    <location>
        <begin position="191"/>
        <end position="215"/>
    </location>
</feature>
<feature type="compositionally biased region" description="Polar residues" evidence="9">
    <location>
        <begin position="286"/>
        <end position="300"/>
    </location>
</feature>
<evidence type="ECO:0000256" key="2">
    <source>
        <dbReference type="ARBA" id="ARBA00008807"/>
    </source>
</evidence>
<keyword evidence="3" id="KW-0813">Transport</keyword>
<gene>
    <name evidence="11" type="ORF">EHS25_008182</name>
</gene>
<keyword evidence="4 10" id="KW-0812">Transmembrane</keyword>
<dbReference type="Pfam" id="PF03169">
    <property type="entry name" value="OPT"/>
    <property type="match status" value="1"/>
</dbReference>
<feature type="transmembrane region" description="Helical" evidence="10">
    <location>
        <begin position="590"/>
        <end position="610"/>
    </location>
</feature>
<dbReference type="EMBL" id="RSCD01000005">
    <property type="protein sequence ID" value="RSH92736.1"/>
    <property type="molecule type" value="Genomic_DNA"/>
</dbReference>
<dbReference type="OrthoDB" id="9986677at2759"/>
<feature type="region of interest" description="Disordered" evidence="9">
    <location>
        <begin position="106"/>
        <end position="125"/>
    </location>
</feature>
<dbReference type="NCBIfam" id="TIGR00727">
    <property type="entry name" value="ISP4_OPT"/>
    <property type="match status" value="1"/>
</dbReference>
<keyword evidence="6" id="KW-0653">Protein transport</keyword>
<dbReference type="InterPro" id="IPR004813">
    <property type="entry name" value="OPT"/>
</dbReference>